<comment type="caution">
    <text evidence="11">The sequence shown here is derived from an EMBL/GenBank/DDBJ whole genome shotgun (WGS) entry which is preliminary data.</text>
</comment>
<comment type="similarity">
    <text evidence="2">Belongs to the TsaE family.</text>
</comment>
<keyword evidence="8" id="KW-0067">ATP-binding</keyword>
<gene>
    <name evidence="11" type="ORF">CLV38_10451</name>
</gene>
<evidence type="ECO:0000256" key="7">
    <source>
        <dbReference type="ARBA" id="ARBA00022741"/>
    </source>
</evidence>
<dbReference type="AlphaFoldDB" id="A0A2T0W9Q6"/>
<dbReference type="PANTHER" id="PTHR33540">
    <property type="entry name" value="TRNA THREONYLCARBAMOYLADENOSINE BIOSYNTHESIS PROTEIN TSAE"/>
    <property type="match status" value="1"/>
</dbReference>
<evidence type="ECO:0000256" key="3">
    <source>
        <dbReference type="ARBA" id="ARBA00019010"/>
    </source>
</evidence>
<proteinExistence type="inferred from homology"/>
<dbReference type="RefSeq" id="WP_106191364.1">
    <property type="nucleotide sequence ID" value="NZ_PVTO01000004.1"/>
</dbReference>
<dbReference type="PANTHER" id="PTHR33540:SF2">
    <property type="entry name" value="TRNA THREONYLCARBAMOYLADENOSINE BIOSYNTHESIS PROTEIN TSAE"/>
    <property type="match status" value="1"/>
</dbReference>
<keyword evidence="6" id="KW-0479">Metal-binding</keyword>
<evidence type="ECO:0000256" key="6">
    <source>
        <dbReference type="ARBA" id="ARBA00022723"/>
    </source>
</evidence>
<dbReference type="InterPro" id="IPR003442">
    <property type="entry name" value="T6A_TsaE"/>
</dbReference>
<dbReference type="Gene3D" id="3.40.50.300">
    <property type="entry name" value="P-loop containing nucleotide triphosphate hydrolases"/>
    <property type="match status" value="1"/>
</dbReference>
<evidence type="ECO:0000256" key="5">
    <source>
        <dbReference type="ARBA" id="ARBA00022694"/>
    </source>
</evidence>
<dbReference type="SUPFAM" id="SSF52540">
    <property type="entry name" value="P-loop containing nucleoside triphosphate hydrolases"/>
    <property type="match status" value="1"/>
</dbReference>
<dbReference type="EMBL" id="PVTO01000004">
    <property type="protein sequence ID" value="PRY83445.1"/>
    <property type="molecule type" value="Genomic_DNA"/>
</dbReference>
<comment type="subcellular location">
    <subcellularLocation>
        <location evidence="1">Cytoplasm</location>
    </subcellularLocation>
</comment>
<dbReference type="InterPro" id="IPR027417">
    <property type="entry name" value="P-loop_NTPase"/>
</dbReference>
<reference evidence="11 12" key="1">
    <citation type="submission" date="2018-03" db="EMBL/GenBank/DDBJ databases">
        <title>Genomic Encyclopedia of Archaeal and Bacterial Type Strains, Phase II (KMG-II): from individual species to whole genera.</title>
        <authorList>
            <person name="Goeker M."/>
        </authorList>
    </citation>
    <scope>NUCLEOTIDE SEQUENCE [LARGE SCALE GENOMIC DNA]</scope>
    <source>
        <strain evidence="11 12">DSM 13175</strain>
    </source>
</reference>
<dbReference type="GO" id="GO:0005524">
    <property type="term" value="F:ATP binding"/>
    <property type="evidence" value="ECO:0007669"/>
    <property type="project" value="UniProtKB-KW"/>
</dbReference>
<name>A0A2T0W9Q6_9LACT</name>
<organism evidence="11 12">
    <name type="scientific">Alkalibacterium olivapovliticus</name>
    <dbReference type="NCBI Taxonomy" id="99907"/>
    <lineage>
        <taxon>Bacteria</taxon>
        <taxon>Bacillati</taxon>
        <taxon>Bacillota</taxon>
        <taxon>Bacilli</taxon>
        <taxon>Lactobacillales</taxon>
        <taxon>Carnobacteriaceae</taxon>
        <taxon>Alkalibacterium</taxon>
    </lineage>
</organism>
<evidence type="ECO:0000313" key="12">
    <source>
        <dbReference type="Proteomes" id="UP000238205"/>
    </source>
</evidence>
<dbReference type="OrthoDB" id="9815896at2"/>
<keyword evidence="9" id="KW-0460">Magnesium</keyword>
<protein>
    <recommendedName>
        <fullName evidence="3">tRNA threonylcarbamoyladenosine biosynthesis protein TsaE</fullName>
    </recommendedName>
    <alternativeName>
        <fullName evidence="10">t(6)A37 threonylcarbamoyladenosine biosynthesis protein TsaE</fullName>
    </alternativeName>
</protein>
<keyword evidence="12" id="KW-1185">Reference proteome</keyword>
<dbReference type="Proteomes" id="UP000238205">
    <property type="component" value="Unassembled WGS sequence"/>
</dbReference>
<accession>A0A2T0W9Q6</accession>
<dbReference type="Pfam" id="PF02367">
    <property type="entry name" value="TsaE"/>
    <property type="match status" value="1"/>
</dbReference>
<evidence type="ECO:0000256" key="10">
    <source>
        <dbReference type="ARBA" id="ARBA00032441"/>
    </source>
</evidence>
<dbReference type="GO" id="GO:0002949">
    <property type="term" value="P:tRNA threonylcarbamoyladenosine modification"/>
    <property type="evidence" value="ECO:0007669"/>
    <property type="project" value="InterPro"/>
</dbReference>
<sequence length="154" mass="17635">MKIITHNENETKQFAKQLAALLKPGMTVLLEGQLGAGKTTFTKGVAEKLGIERPIKSPTYTLIKEYSDGSIPLYHMDLYRMENAEDEELGLDDYFYGEGITIVEWGSFMQDELPEEFISITLNVMDNMTDREIRLTAKGKHYIELLERLEHDNT</sequence>
<evidence type="ECO:0000256" key="4">
    <source>
        <dbReference type="ARBA" id="ARBA00022490"/>
    </source>
</evidence>
<evidence type="ECO:0000256" key="8">
    <source>
        <dbReference type="ARBA" id="ARBA00022840"/>
    </source>
</evidence>
<keyword evidence="5" id="KW-0819">tRNA processing</keyword>
<keyword evidence="7" id="KW-0547">Nucleotide-binding</keyword>
<dbReference type="NCBIfam" id="TIGR00150">
    <property type="entry name" value="T6A_YjeE"/>
    <property type="match status" value="1"/>
</dbReference>
<evidence type="ECO:0000313" key="11">
    <source>
        <dbReference type="EMBL" id="PRY83445.1"/>
    </source>
</evidence>
<evidence type="ECO:0000256" key="9">
    <source>
        <dbReference type="ARBA" id="ARBA00022842"/>
    </source>
</evidence>
<evidence type="ECO:0000256" key="2">
    <source>
        <dbReference type="ARBA" id="ARBA00007599"/>
    </source>
</evidence>
<keyword evidence="4" id="KW-0963">Cytoplasm</keyword>
<dbReference type="GO" id="GO:0046872">
    <property type="term" value="F:metal ion binding"/>
    <property type="evidence" value="ECO:0007669"/>
    <property type="project" value="UniProtKB-KW"/>
</dbReference>
<evidence type="ECO:0000256" key="1">
    <source>
        <dbReference type="ARBA" id="ARBA00004496"/>
    </source>
</evidence>
<dbReference type="GO" id="GO:0005737">
    <property type="term" value="C:cytoplasm"/>
    <property type="evidence" value="ECO:0007669"/>
    <property type="project" value="UniProtKB-SubCell"/>
</dbReference>